<protein>
    <recommendedName>
        <fullName evidence="5">CRAL-TRIO domain-containing protein</fullName>
    </recommendedName>
</protein>
<proteinExistence type="predicted"/>
<dbReference type="SUPFAM" id="SSF46966">
    <property type="entry name" value="Spectrin repeat"/>
    <property type="match status" value="2"/>
</dbReference>
<dbReference type="GO" id="GO:0070273">
    <property type="term" value="F:phosphatidylinositol-4-phosphate binding"/>
    <property type="evidence" value="ECO:0007669"/>
    <property type="project" value="TreeGrafter"/>
</dbReference>
<evidence type="ECO:0000256" key="2">
    <source>
        <dbReference type="SAM" id="MobiDB-lite"/>
    </source>
</evidence>
<evidence type="ECO:0000313" key="4">
    <source>
        <dbReference type="Proteomes" id="UP001187531"/>
    </source>
</evidence>
<organism evidence="3 4">
    <name type="scientific">Artemia franciscana</name>
    <name type="common">Brine shrimp</name>
    <name type="synonym">Artemia sanfranciscana</name>
    <dbReference type="NCBI Taxonomy" id="6661"/>
    <lineage>
        <taxon>Eukaryota</taxon>
        <taxon>Metazoa</taxon>
        <taxon>Ecdysozoa</taxon>
        <taxon>Arthropoda</taxon>
        <taxon>Crustacea</taxon>
        <taxon>Branchiopoda</taxon>
        <taxon>Anostraca</taxon>
        <taxon>Artemiidae</taxon>
        <taxon>Artemia</taxon>
    </lineage>
</organism>
<feature type="region of interest" description="Disordered" evidence="2">
    <location>
        <begin position="1078"/>
        <end position="1123"/>
    </location>
</feature>
<dbReference type="PANTHER" id="PTHR46607:SF1">
    <property type="entry name" value="SEC14 DOMAIN AND SPECTRIN REPEAT-CONTAINING PROTEIN 1"/>
    <property type="match status" value="1"/>
</dbReference>
<keyword evidence="4" id="KW-1185">Reference proteome</keyword>
<reference evidence="3" key="1">
    <citation type="submission" date="2023-07" db="EMBL/GenBank/DDBJ databases">
        <title>Chromosome-level genome assembly of Artemia franciscana.</title>
        <authorList>
            <person name="Jo E."/>
        </authorList>
    </citation>
    <scope>NUCLEOTIDE SEQUENCE</scope>
    <source>
        <tissue evidence="3">Whole body</tissue>
    </source>
</reference>
<dbReference type="EMBL" id="JAVRJZ010000004">
    <property type="protein sequence ID" value="KAK2723339.1"/>
    <property type="molecule type" value="Genomic_DNA"/>
</dbReference>
<gene>
    <name evidence="3" type="ORF">QYM36_001861</name>
</gene>
<dbReference type="Gene3D" id="1.20.58.60">
    <property type="match status" value="2"/>
</dbReference>
<dbReference type="PANTHER" id="PTHR46607">
    <property type="entry name" value="SEC14 DOMAIN AND SPECTRIN REPEAT-CONTAINING PROTEIN 1"/>
    <property type="match status" value="1"/>
</dbReference>
<dbReference type="GO" id="GO:0080025">
    <property type="term" value="F:phosphatidylinositol-3,5-bisphosphate binding"/>
    <property type="evidence" value="ECO:0007669"/>
    <property type="project" value="TreeGrafter"/>
</dbReference>
<dbReference type="GO" id="GO:0010314">
    <property type="term" value="F:phosphatidylinositol-5-phosphate binding"/>
    <property type="evidence" value="ECO:0007669"/>
    <property type="project" value="TreeGrafter"/>
</dbReference>
<sequence length="1173" mass="133369">MNSQVHEGRQVICELTRQVAYLPGGKDRSGQPIIIVPANPDGLPESSGKKYQDLDRLLHYFGHLISSTISAQGAMVILDGRKATWKQIHSTVDQVQASLGPLIHTLVAIRPESAWDSQNVDCMKGKRDLKVTYSTVGKLSRIIDQDQLVVELGGNMIYKHDQWVRNQLEFEALFREGEESLADMDKLRVHLDNAITGLSTLEGMRKSDENIDATIDFYRKSIDVPKTILKRGRELIARLETDDESGFKMGIQTDYVIQSQKKIRELLDLIHTKLVTLEQSYAELIYLTDHVRELKFLENGIDVVVNWVLGHGADLYRQLAARGVGLDETETEELQRQLEALELRCREYYGRYAEVRHRLSIILRSNALLPPDLKSKRDLMDSVCRTFAGLLERRRRALFVAFRFHQLRQECLGKAEEVIEGVGSSAAEEDLSKAESALQDLDDRQSLIDPLFIEVEIECKRLIELLSPIQMDQVGRQLNDSSSARESQFALQLLENCKSSHQAALQAISLERLRLQRIVQIFSCEKDANQALDWLKELETVLRTSNCKVGSSLIEVQNLKDQQQKLHDTAKSTYEYGAGLLAAALFLRRSARLPTESNRQMAAQMGRIWTHLLAASREQLTRLRVAGIFHRDMSQHERTLKELLETVRRSVMRLCSHSVVEKVLERADRRKSNAEIFERRVTFAESVDVHDSKAKNEENKLTNFRDSPDSQVPKDAVEQSWGYTKPAIGKLRRENTVDVIERRPNTQNCFSRRSDNDDIFERRREIFEKRRSNVERRLGNAAKRESAQDQKGYDVLCYEKKLHPILRRHNSYDLLDNEIMNLDRPSNIDNEQFKKEMEERMNRCVEMREALLKSLGRTIRLGKLLRMRILESLLTGDGENPYPENRPAAEAITFRIQLLSDQAQELDAAILQFLENSRGTDKFKKSIEALRGPKNSAVGFLNDQSGSRENLEDYLEDSNSSEPAIVTSSDESSSTKNETTELFLPPPPPELYDSDSLPQETEISIAPSRISTEDSGIIPDFEYQSDSVNQPKFDVEQVDEESESSHRSQLSFHAESPDSYIVPDIRQALRLNLSGIEKQQLTSPDSSNERDSIDGLQLDESSIDSGNILDDSRPMSNSPLNSEDSGCITSFAKGKLELSWKTLSTADFTKVGNNFKLYGLPVHVGTEFVGDLV</sequence>
<evidence type="ECO:0000313" key="3">
    <source>
        <dbReference type="EMBL" id="KAK2723339.1"/>
    </source>
</evidence>
<comment type="caution">
    <text evidence="3">The sequence shown here is derived from an EMBL/GenBank/DDBJ whole genome shotgun (WGS) entry which is preliminary data.</text>
</comment>
<feature type="compositionally biased region" description="Polar residues" evidence="2">
    <location>
        <begin position="957"/>
        <end position="977"/>
    </location>
</feature>
<dbReference type="GO" id="GO:0043325">
    <property type="term" value="F:phosphatidylinositol-3,4-bisphosphate binding"/>
    <property type="evidence" value="ECO:0007669"/>
    <property type="project" value="TreeGrafter"/>
</dbReference>
<dbReference type="AlphaFoldDB" id="A0AA88IA79"/>
<feature type="coiled-coil region" evidence="1">
    <location>
        <begin position="324"/>
        <end position="351"/>
    </location>
</feature>
<evidence type="ECO:0000256" key="1">
    <source>
        <dbReference type="SAM" id="Coils"/>
    </source>
</evidence>
<dbReference type="GO" id="GO:0005546">
    <property type="term" value="F:phosphatidylinositol-4,5-bisphosphate binding"/>
    <property type="evidence" value="ECO:0007669"/>
    <property type="project" value="TreeGrafter"/>
</dbReference>
<feature type="compositionally biased region" description="Polar residues" evidence="2">
    <location>
        <begin position="1114"/>
        <end position="1123"/>
    </location>
</feature>
<keyword evidence="1" id="KW-0175">Coiled coil</keyword>
<feature type="region of interest" description="Disordered" evidence="2">
    <location>
        <begin position="936"/>
        <end position="996"/>
    </location>
</feature>
<name>A0AA88IA79_ARTSF</name>
<accession>A0AA88IA79</accession>
<feature type="region of interest" description="Disordered" evidence="2">
    <location>
        <begin position="1022"/>
        <end position="1055"/>
    </location>
</feature>
<dbReference type="GO" id="GO:0032266">
    <property type="term" value="F:phosphatidylinositol-3-phosphate binding"/>
    <property type="evidence" value="ECO:0007669"/>
    <property type="project" value="TreeGrafter"/>
</dbReference>
<evidence type="ECO:0008006" key="5">
    <source>
        <dbReference type="Google" id="ProtNLM"/>
    </source>
</evidence>
<dbReference type="Proteomes" id="UP001187531">
    <property type="component" value="Unassembled WGS sequence"/>
</dbReference>
<dbReference type="SMART" id="SM00150">
    <property type="entry name" value="SPEC"/>
    <property type="match status" value="2"/>
</dbReference>
<dbReference type="InterPro" id="IPR018159">
    <property type="entry name" value="Spectrin/alpha-actinin"/>
</dbReference>